<dbReference type="AlphaFoldDB" id="A0A9D1PZY7"/>
<gene>
    <name evidence="1" type="ORF">H9892_01650</name>
</gene>
<dbReference type="SUPFAM" id="SSF160148">
    <property type="entry name" value="CPE0013-like"/>
    <property type="match status" value="1"/>
</dbReference>
<name>A0A9D1PZY7_9FIRM</name>
<evidence type="ECO:0000313" key="1">
    <source>
        <dbReference type="EMBL" id="HIW02025.1"/>
    </source>
</evidence>
<sequence length="118" mass="12992">MKEIRCTECERGCLLRADSDLYEISVSGNECPRGREHAIREYTNPVREVTFNVRVRGGKAPVVPARTARPIAVAKILPLARLLTKLSASAPIKEGQTLFESLLGERIISTSSVEKEGI</sequence>
<evidence type="ECO:0000313" key="2">
    <source>
        <dbReference type="Proteomes" id="UP000823990"/>
    </source>
</evidence>
<protein>
    <submittedName>
        <fullName evidence="1">DUF1667 domain-containing protein</fullName>
    </submittedName>
</protein>
<dbReference type="Pfam" id="PF07892">
    <property type="entry name" value="DUF1667"/>
    <property type="match status" value="1"/>
</dbReference>
<dbReference type="PANTHER" id="PTHR39450:SF1">
    <property type="entry name" value="DUF1667 DOMAIN-CONTAINING PROTEIN"/>
    <property type="match status" value="1"/>
</dbReference>
<reference evidence="1" key="2">
    <citation type="submission" date="2021-04" db="EMBL/GenBank/DDBJ databases">
        <authorList>
            <person name="Gilroy R."/>
        </authorList>
    </citation>
    <scope>NUCLEOTIDE SEQUENCE</scope>
    <source>
        <strain evidence="1">12435</strain>
    </source>
</reference>
<dbReference type="InterPro" id="IPR036593">
    <property type="entry name" value="CPE0013-like_sf"/>
</dbReference>
<dbReference type="EMBL" id="DXHS01000027">
    <property type="protein sequence ID" value="HIW02025.1"/>
    <property type="molecule type" value="Genomic_DNA"/>
</dbReference>
<dbReference type="Gene3D" id="3.10.530.10">
    <property type="entry name" value="CPE0013-like"/>
    <property type="match status" value="1"/>
</dbReference>
<dbReference type="PANTHER" id="PTHR39450">
    <property type="entry name" value="MOLYBDOPTERIN OXIDOREDUCTASE, 4FE-4S CLUSTER-BINDING SUBUNIT"/>
    <property type="match status" value="1"/>
</dbReference>
<proteinExistence type="predicted"/>
<accession>A0A9D1PZY7</accession>
<organism evidence="1 2">
    <name type="scientific">Candidatus Protoclostridium stercorigallinarum</name>
    <dbReference type="NCBI Taxonomy" id="2838741"/>
    <lineage>
        <taxon>Bacteria</taxon>
        <taxon>Bacillati</taxon>
        <taxon>Bacillota</taxon>
        <taxon>Clostridia</taxon>
        <taxon>Candidatus Protoclostridium</taxon>
    </lineage>
</organism>
<dbReference type="InterPro" id="IPR012460">
    <property type="entry name" value="DUF1667"/>
</dbReference>
<comment type="caution">
    <text evidence="1">The sequence shown here is derived from an EMBL/GenBank/DDBJ whole genome shotgun (WGS) entry which is preliminary data.</text>
</comment>
<reference evidence="1" key="1">
    <citation type="journal article" date="2021" name="PeerJ">
        <title>Extensive microbial diversity within the chicken gut microbiome revealed by metagenomics and culture.</title>
        <authorList>
            <person name="Gilroy R."/>
            <person name="Ravi A."/>
            <person name="Getino M."/>
            <person name="Pursley I."/>
            <person name="Horton D.L."/>
            <person name="Alikhan N.F."/>
            <person name="Baker D."/>
            <person name="Gharbi K."/>
            <person name="Hall N."/>
            <person name="Watson M."/>
            <person name="Adriaenssens E.M."/>
            <person name="Foster-Nyarko E."/>
            <person name="Jarju S."/>
            <person name="Secka A."/>
            <person name="Antonio M."/>
            <person name="Oren A."/>
            <person name="Chaudhuri R.R."/>
            <person name="La Ragione R."/>
            <person name="Hildebrand F."/>
            <person name="Pallen M.J."/>
        </authorList>
    </citation>
    <scope>NUCLEOTIDE SEQUENCE</scope>
    <source>
        <strain evidence="1">12435</strain>
    </source>
</reference>
<dbReference type="Proteomes" id="UP000823990">
    <property type="component" value="Unassembled WGS sequence"/>
</dbReference>